<dbReference type="InterPro" id="IPR050570">
    <property type="entry name" value="Cell_wall_metabolism_enzyme"/>
</dbReference>
<reference evidence="2" key="1">
    <citation type="submission" date="2023-07" db="EMBL/GenBank/DDBJ databases">
        <title>Sorghum-associated microbial communities from plants grown in Nebraska, USA.</title>
        <authorList>
            <person name="Schachtman D."/>
        </authorList>
    </citation>
    <scope>NUCLEOTIDE SEQUENCE</scope>
    <source>
        <strain evidence="2">DS1061</strain>
    </source>
</reference>
<dbReference type="Proteomes" id="UP001229486">
    <property type="component" value="Unassembled WGS sequence"/>
</dbReference>
<dbReference type="Pfam" id="PF01551">
    <property type="entry name" value="Peptidase_M23"/>
    <property type="match status" value="1"/>
</dbReference>
<dbReference type="RefSeq" id="WP_392395267.1">
    <property type="nucleotide sequence ID" value="NZ_JAURTK010000008.1"/>
</dbReference>
<dbReference type="GO" id="GO:0004222">
    <property type="term" value="F:metalloendopeptidase activity"/>
    <property type="evidence" value="ECO:0007669"/>
    <property type="project" value="TreeGrafter"/>
</dbReference>
<comment type="caution">
    <text evidence="2">The sequence shown here is derived from an EMBL/GenBank/DDBJ whole genome shotgun (WGS) entry which is preliminary data.</text>
</comment>
<dbReference type="AlphaFoldDB" id="A0AB73IJK1"/>
<evidence type="ECO:0000313" key="2">
    <source>
        <dbReference type="EMBL" id="MDP9650211.1"/>
    </source>
</evidence>
<sequence length="309" mass="31159">MLAAALTAVPTAVPIAAPPQQRSPDAPPCTTPISPTALMKICLPRFATPAVPILLVFSLAGALSGCSLLAPSGPPASPPLAWPSNWAPAVPAVPALSAVPNEAMVPAGFYRVNSGDTLTGIARAFGRDAAAIAQWNHLSADGALDAGQLLRVAPPPGVASAPAGLNTRTAASPEFRANAVQSVAPIGKARLAWPVNGAVEAPFVAGKTRGIAIAAAAGAQVRAAASGRVVYAGGGIAAYGLLIIIKHDSHLLTAYANNRALLVKDGALVKKGQAIAELSSDSHGDASLHFEVRDGGKPVDPLLYLPKRP</sequence>
<dbReference type="PANTHER" id="PTHR21666">
    <property type="entry name" value="PEPTIDASE-RELATED"/>
    <property type="match status" value="1"/>
</dbReference>
<dbReference type="CDD" id="cd12797">
    <property type="entry name" value="M23_peptidase"/>
    <property type="match status" value="1"/>
</dbReference>
<organism evidence="2 3">
    <name type="scientific">Paraburkholderia caledonica</name>
    <dbReference type="NCBI Taxonomy" id="134536"/>
    <lineage>
        <taxon>Bacteria</taxon>
        <taxon>Pseudomonadati</taxon>
        <taxon>Pseudomonadota</taxon>
        <taxon>Betaproteobacteria</taxon>
        <taxon>Burkholderiales</taxon>
        <taxon>Burkholderiaceae</taxon>
        <taxon>Paraburkholderia</taxon>
    </lineage>
</organism>
<dbReference type="CDD" id="cd00118">
    <property type="entry name" value="LysM"/>
    <property type="match status" value="1"/>
</dbReference>
<dbReference type="SUPFAM" id="SSF54106">
    <property type="entry name" value="LysM domain"/>
    <property type="match status" value="1"/>
</dbReference>
<dbReference type="InterPro" id="IPR011055">
    <property type="entry name" value="Dup_hybrid_motif"/>
</dbReference>
<name>A0AB73IJK1_9BURK</name>
<dbReference type="PROSITE" id="PS51782">
    <property type="entry name" value="LYSM"/>
    <property type="match status" value="1"/>
</dbReference>
<dbReference type="InterPro" id="IPR036779">
    <property type="entry name" value="LysM_dom_sf"/>
</dbReference>
<dbReference type="Gene3D" id="3.10.350.10">
    <property type="entry name" value="LysM domain"/>
    <property type="match status" value="1"/>
</dbReference>
<proteinExistence type="predicted"/>
<dbReference type="SUPFAM" id="SSF51261">
    <property type="entry name" value="Duplicated hybrid motif"/>
    <property type="match status" value="1"/>
</dbReference>
<evidence type="ECO:0000313" key="3">
    <source>
        <dbReference type="Proteomes" id="UP001229486"/>
    </source>
</evidence>
<feature type="domain" description="LysM" evidence="1">
    <location>
        <begin position="108"/>
        <end position="152"/>
    </location>
</feature>
<protein>
    <submittedName>
        <fullName evidence="2">Lipoprotein NlpD</fullName>
    </submittedName>
</protein>
<keyword evidence="2" id="KW-0449">Lipoprotein</keyword>
<gene>
    <name evidence="2" type="ORF">J2793_005679</name>
</gene>
<dbReference type="Pfam" id="PF01476">
    <property type="entry name" value="LysM"/>
    <property type="match status" value="1"/>
</dbReference>
<dbReference type="InterPro" id="IPR016047">
    <property type="entry name" value="M23ase_b-sheet_dom"/>
</dbReference>
<evidence type="ECO:0000259" key="1">
    <source>
        <dbReference type="PROSITE" id="PS51782"/>
    </source>
</evidence>
<accession>A0AB73IJK1</accession>
<dbReference type="EMBL" id="JAURTK010000008">
    <property type="protein sequence ID" value="MDP9650211.1"/>
    <property type="molecule type" value="Genomic_DNA"/>
</dbReference>
<dbReference type="SMART" id="SM00257">
    <property type="entry name" value="LysM"/>
    <property type="match status" value="1"/>
</dbReference>
<dbReference type="Gene3D" id="2.70.70.10">
    <property type="entry name" value="Glucose Permease (Domain IIA)"/>
    <property type="match status" value="1"/>
</dbReference>
<dbReference type="PANTHER" id="PTHR21666:SF270">
    <property type="entry name" value="MUREIN HYDROLASE ACTIVATOR ENVC"/>
    <property type="match status" value="1"/>
</dbReference>
<dbReference type="InterPro" id="IPR018392">
    <property type="entry name" value="LysM"/>
</dbReference>